<dbReference type="AlphaFoldDB" id="A0A5P1FV33"/>
<dbReference type="PANTHER" id="PTHR43991:SF38">
    <property type="entry name" value="OS02G0721600 PROTEIN"/>
    <property type="match status" value="1"/>
</dbReference>
<dbReference type="EMBL" id="CM007381">
    <property type="protein sequence ID" value="ONK81982.1"/>
    <property type="molecule type" value="Genomic_DNA"/>
</dbReference>
<protein>
    <submittedName>
        <fullName evidence="1">Uncharacterized protein</fullName>
    </submittedName>
</protein>
<accession>A0A5P1FV33</accession>
<dbReference type="PANTHER" id="PTHR43991">
    <property type="entry name" value="WD REPEAT PROTEIN (AFU_ORTHOLOGUE AFUA_8G05640)-RELATED"/>
    <property type="match status" value="1"/>
</dbReference>
<evidence type="ECO:0000313" key="2">
    <source>
        <dbReference type="Proteomes" id="UP000243459"/>
    </source>
</evidence>
<proteinExistence type="predicted"/>
<evidence type="ECO:0000313" key="1">
    <source>
        <dbReference type="EMBL" id="ONK81982.1"/>
    </source>
</evidence>
<organism evidence="1 2">
    <name type="scientific">Asparagus officinalis</name>
    <name type="common">Garden asparagus</name>
    <dbReference type="NCBI Taxonomy" id="4686"/>
    <lineage>
        <taxon>Eukaryota</taxon>
        <taxon>Viridiplantae</taxon>
        <taxon>Streptophyta</taxon>
        <taxon>Embryophyta</taxon>
        <taxon>Tracheophyta</taxon>
        <taxon>Spermatophyta</taxon>
        <taxon>Magnoliopsida</taxon>
        <taxon>Liliopsida</taxon>
        <taxon>Asparagales</taxon>
        <taxon>Asparagaceae</taxon>
        <taxon>Asparagoideae</taxon>
        <taxon>Asparagus</taxon>
    </lineage>
</organism>
<gene>
    <name evidence="1" type="ORF">A4U43_C01F34900</name>
</gene>
<sequence>MAMAEPADFVHVFDVNSGYQQEQELDFFGEISGMSFSPDTEALFVGVDTGQAQVAENPGDFKDFLLESGMGFVELKLYYVKGELTDF</sequence>
<dbReference type="Gramene" id="ONK81982">
    <property type="protein sequence ID" value="ONK81982"/>
    <property type="gene ID" value="A4U43_C01F34900"/>
</dbReference>
<name>A0A5P1FV33_ASPOF</name>
<dbReference type="Proteomes" id="UP000243459">
    <property type="component" value="Chromosome 1"/>
</dbReference>
<keyword evidence="2" id="KW-1185">Reference proteome</keyword>
<reference evidence="2" key="1">
    <citation type="journal article" date="2017" name="Nat. Commun.">
        <title>The asparagus genome sheds light on the origin and evolution of a young Y chromosome.</title>
        <authorList>
            <person name="Harkess A."/>
            <person name="Zhou J."/>
            <person name="Xu C."/>
            <person name="Bowers J.E."/>
            <person name="Van der Hulst R."/>
            <person name="Ayyampalayam S."/>
            <person name="Mercati F."/>
            <person name="Riccardi P."/>
            <person name="McKain M.R."/>
            <person name="Kakrana A."/>
            <person name="Tang H."/>
            <person name="Ray J."/>
            <person name="Groenendijk J."/>
            <person name="Arikit S."/>
            <person name="Mathioni S.M."/>
            <person name="Nakano M."/>
            <person name="Shan H."/>
            <person name="Telgmann-Rauber A."/>
            <person name="Kanno A."/>
            <person name="Yue Z."/>
            <person name="Chen H."/>
            <person name="Li W."/>
            <person name="Chen Y."/>
            <person name="Xu X."/>
            <person name="Zhang Y."/>
            <person name="Luo S."/>
            <person name="Chen H."/>
            <person name="Gao J."/>
            <person name="Mao Z."/>
            <person name="Pires J.C."/>
            <person name="Luo M."/>
            <person name="Kudrna D."/>
            <person name="Wing R.A."/>
            <person name="Meyers B.C."/>
            <person name="Yi K."/>
            <person name="Kong H."/>
            <person name="Lavrijsen P."/>
            <person name="Sunseri F."/>
            <person name="Falavigna A."/>
            <person name="Ye Y."/>
            <person name="Leebens-Mack J.H."/>
            <person name="Chen G."/>
        </authorList>
    </citation>
    <scope>NUCLEOTIDE SEQUENCE [LARGE SCALE GENOMIC DNA]</scope>
    <source>
        <strain evidence="2">cv. DH0086</strain>
    </source>
</reference>
<dbReference type="SUPFAM" id="SSF69322">
    <property type="entry name" value="Tricorn protease domain 2"/>
    <property type="match status" value="1"/>
</dbReference>